<keyword evidence="2" id="KW-1188">Viral release from host cell</keyword>
<organism evidence="5 6">
    <name type="scientific">Megasphaera hexanoica</name>
    <dbReference type="NCBI Taxonomy" id="1675036"/>
    <lineage>
        <taxon>Bacteria</taxon>
        <taxon>Bacillati</taxon>
        <taxon>Bacillota</taxon>
        <taxon>Negativicutes</taxon>
        <taxon>Veillonellales</taxon>
        <taxon>Veillonellaceae</taxon>
        <taxon>Megasphaera</taxon>
    </lineage>
</organism>
<accession>A0A848BUG2</accession>
<dbReference type="Proteomes" id="UP000591071">
    <property type="component" value="Unassembled WGS sequence"/>
</dbReference>
<keyword evidence="3" id="KW-0231">Viral genome packaging</keyword>
<reference evidence="5 6" key="1">
    <citation type="submission" date="2020-04" db="EMBL/GenBank/DDBJ databases">
        <authorList>
            <person name="Hitch T.C.A."/>
            <person name="Wylensek D."/>
            <person name="Clavel T."/>
        </authorList>
    </citation>
    <scope>NUCLEOTIDE SEQUENCE [LARGE SCALE GENOMIC DNA]</scope>
    <source>
        <strain evidence="5 6">Oil-RF-744-FAT-WT-6-1</strain>
    </source>
</reference>
<dbReference type="Pfam" id="PF12236">
    <property type="entry name" value="Head-tail_con"/>
    <property type="match status" value="1"/>
</dbReference>
<comment type="subcellular location">
    <subcellularLocation>
        <location evidence="1">Virion</location>
    </subcellularLocation>
</comment>
<feature type="compositionally biased region" description="Low complexity" evidence="4">
    <location>
        <begin position="540"/>
        <end position="559"/>
    </location>
</feature>
<proteinExistence type="predicted"/>
<sequence>MRNLVETELARSPTGSQKFKKKNRIDDKNRLIQRHAALFRQRQNWLDVWKEIRDNELPYDGQFDDDQPDKPNLHDNHIYSNVPNICRAIFAAGVQSGLTPPSRKWFRYTLADMTLNDNMTVKRVLDQRCDITEYVLARSNFYNAVHTVYTELPYGQAPMGIFSTGTGITFVPYPIGTYALGTNAQGLINTFARKVKMTASQIVGQFGLENCPRFVQDTYRSNSGYTEHYTVCWLVERNENKNPRKLGSKNMPYRSVYWVEGSDAGEVLADTGFEEWAIPVARYDVKGLSPYGTGPGWDALADSRMLQKMEYDSAMATELGIKPPMQGPSDLAHRINLFPGGYTPNTDANNVIRPLFQGQLDIGTLDQKIIRVEDRIKRTYSTDLFLMLDQLERGQMTAQEVMARNQEKLQQLGPVVERLQSEFLNAVLDRVYNILDRNGIFPPIPDEVQQLMDGQEIKIEYLSPLAQAQKMSGLTAIEQGIAFVGQTAQLDPRVVNRVDFGDAVAKYLDRIGVPATMVRSEEEYQQLLEQQQKAEEEAKQQAMAAQQAQQAAPLAQAAKNLTDAANDGNPALREWMGMES</sequence>
<gene>
    <name evidence="5" type="ORF">HF872_09495</name>
</gene>
<evidence type="ECO:0000256" key="2">
    <source>
        <dbReference type="ARBA" id="ARBA00022612"/>
    </source>
</evidence>
<evidence type="ECO:0000313" key="5">
    <source>
        <dbReference type="EMBL" id="NME28850.1"/>
    </source>
</evidence>
<evidence type="ECO:0000256" key="1">
    <source>
        <dbReference type="ARBA" id="ARBA00004328"/>
    </source>
</evidence>
<comment type="caution">
    <text evidence="5">The sequence shown here is derived from an EMBL/GenBank/DDBJ whole genome shotgun (WGS) entry which is preliminary data.</text>
</comment>
<dbReference type="InterPro" id="IPR020991">
    <property type="entry name" value="Connector_podovirus"/>
</dbReference>
<name>A0A848BUG2_9FIRM</name>
<protein>
    <submittedName>
        <fullName evidence="5">Uncharacterized protein</fullName>
    </submittedName>
</protein>
<feature type="region of interest" description="Disordered" evidence="4">
    <location>
        <begin position="538"/>
        <end position="580"/>
    </location>
</feature>
<dbReference type="AlphaFoldDB" id="A0A848BUG2"/>
<dbReference type="RefSeq" id="WP_170087819.1">
    <property type="nucleotide sequence ID" value="NZ_JABAFG010000015.1"/>
</dbReference>
<evidence type="ECO:0000313" key="6">
    <source>
        <dbReference type="Proteomes" id="UP000591071"/>
    </source>
</evidence>
<evidence type="ECO:0000256" key="3">
    <source>
        <dbReference type="ARBA" id="ARBA00023219"/>
    </source>
</evidence>
<evidence type="ECO:0000256" key="4">
    <source>
        <dbReference type="SAM" id="MobiDB-lite"/>
    </source>
</evidence>
<dbReference type="EMBL" id="JABAFG010000015">
    <property type="protein sequence ID" value="NME28850.1"/>
    <property type="molecule type" value="Genomic_DNA"/>
</dbReference>